<dbReference type="Gene3D" id="2.170.130.10">
    <property type="entry name" value="TonB-dependent receptor, plug domain"/>
    <property type="match status" value="1"/>
</dbReference>
<dbReference type="RefSeq" id="WP_124026597.1">
    <property type="nucleotide sequence ID" value="NZ_JBHRSN010000005.1"/>
</dbReference>
<gene>
    <name evidence="17" type="ORF">DRW07_04115</name>
</gene>
<keyword evidence="18" id="KW-1185">Reference proteome</keyword>
<dbReference type="InterPro" id="IPR012910">
    <property type="entry name" value="Plug_dom"/>
</dbReference>
<evidence type="ECO:0000256" key="8">
    <source>
        <dbReference type="ARBA" id="ARBA00023065"/>
    </source>
</evidence>
<comment type="subcellular location">
    <subcellularLocation>
        <location evidence="1 12">Cell outer membrane</location>
        <topology evidence="1 12">Multi-pass membrane protein</topology>
    </subcellularLocation>
</comment>
<evidence type="ECO:0000256" key="7">
    <source>
        <dbReference type="ARBA" id="ARBA00023004"/>
    </source>
</evidence>
<evidence type="ECO:0000259" key="16">
    <source>
        <dbReference type="Pfam" id="PF07715"/>
    </source>
</evidence>
<keyword evidence="11 12" id="KW-0998">Cell outer membrane</keyword>
<dbReference type="EMBL" id="RPOK01000001">
    <property type="protein sequence ID" value="RPJ68596.1"/>
    <property type="molecule type" value="Genomic_DNA"/>
</dbReference>
<reference evidence="17 18" key="1">
    <citation type="submission" date="2018-11" db="EMBL/GenBank/DDBJ databases">
        <authorList>
            <person name="Ye M.-Q."/>
            <person name="Du Z.-J."/>
        </authorList>
    </citation>
    <scope>NUCLEOTIDE SEQUENCE [LARGE SCALE GENOMIC DNA]</scope>
    <source>
        <strain evidence="17 18">U0105</strain>
    </source>
</reference>
<dbReference type="InterPro" id="IPR000531">
    <property type="entry name" value="Beta-barrel_TonB"/>
</dbReference>
<evidence type="ECO:0000256" key="3">
    <source>
        <dbReference type="ARBA" id="ARBA00022452"/>
    </source>
</evidence>
<evidence type="ECO:0000256" key="10">
    <source>
        <dbReference type="ARBA" id="ARBA00023136"/>
    </source>
</evidence>
<keyword evidence="5 12" id="KW-0812">Transmembrane</keyword>
<dbReference type="SUPFAM" id="SSF56935">
    <property type="entry name" value="Porins"/>
    <property type="match status" value="1"/>
</dbReference>
<evidence type="ECO:0000313" key="18">
    <source>
        <dbReference type="Proteomes" id="UP000275281"/>
    </source>
</evidence>
<dbReference type="AlphaFoldDB" id="A0A3N5Y5W4"/>
<proteinExistence type="inferred from homology"/>
<keyword evidence="6 14" id="KW-0732">Signal</keyword>
<comment type="similarity">
    <text evidence="12 13">Belongs to the TonB-dependent receptor family.</text>
</comment>
<dbReference type="GO" id="GO:0015344">
    <property type="term" value="F:siderophore uptake transmembrane transporter activity"/>
    <property type="evidence" value="ECO:0007669"/>
    <property type="project" value="TreeGrafter"/>
</dbReference>
<keyword evidence="3 12" id="KW-1134">Transmembrane beta strand</keyword>
<protein>
    <submittedName>
        <fullName evidence="17">TonB-dependent receptor</fullName>
    </submittedName>
</protein>
<dbReference type="PANTHER" id="PTHR32552:SF89">
    <property type="entry name" value="CATECHOLATE SIDEROPHORE RECEPTOR FIU"/>
    <property type="match status" value="1"/>
</dbReference>
<keyword evidence="10 12" id="KW-0472">Membrane</keyword>
<feature type="domain" description="TonB-dependent receptor-like beta-barrel" evidence="15">
    <location>
        <begin position="176"/>
        <end position="654"/>
    </location>
</feature>
<evidence type="ECO:0000256" key="4">
    <source>
        <dbReference type="ARBA" id="ARBA00022496"/>
    </source>
</evidence>
<dbReference type="Pfam" id="PF00593">
    <property type="entry name" value="TonB_dep_Rec_b-barrel"/>
    <property type="match status" value="1"/>
</dbReference>
<evidence type="ECO:0000256" key="12">
    <source>
        <dbReference type="PROSITE-ProRule" id="PRU01360"/>
    </source>
</evidence>
<evidence type="ECO:0000256" key="9">
    <source>
        <dbReference type="ARBA" id="ARBA00023077"/>
    </source>
</evidence>
<dbReference type="Pfam" id="PF07715">
    <property type="entry name" value="Plug"/>
    <property type="match status" value="1"/>
</dbReference>
<evidence type="ECO:0000256" key="13">
    <source>
        <dbReference type="RuleBase" id="RU003357"/>
    </source>
</evidence>
<evidence type="ECO:0000256" key="2">
    <source>
        <dbReference type="ARBA" id="ARBA00022448"/>
    </source>
</evidence>
<accession>A0A3N5Y5W4</accession>
<keyword evidence="8" id="KW-0406">Ion transport</keyword>
<keyword evidence="17" id="KW-0675">Receptor</keyword>
<keyword evidence="7" id="KW-0408">Iron</keyword>
<keyword evidence="9 13" id="KW-0798">TonB box</keyword>
<evidence type="ECO:0000256" key="6">
    <source>
        <dbReference type="ARBA" id="ARBA00022729"/>
    </source>
</evidence>
<keyword evidence="2 12" id="KW-0813">Transport</keyword>
<organism evidence="17 18">
    <name type="scientific">Alteromonas sediminis</name>
    <dbReference type="NCBI Taxonomy" id="2259342"/>
    <lineage>
        <taxon>Bacteria</taxon>
        <taxon>Pseudomonadati</taxon>
        <taxon>Pseudomonadota</taxon>
        <taxon>Gammaproteobacteria</taxon>
        <taxon>Alteromonadales</taxon>
        <taxon>Alteromonadaceae</taxon>
        <taxon>Alteromonas/Salinimonas group</taxon>
        <taxon>Alteromonas</taxon>
    </lineage>
</organism>
<sequence length="689" mass="76840">MSVSRLFSCASVLLLSVPSPLLQASEPDIERIVTTATRVDTVERNLPLVVSDVSESRLTLNAHTHIQESLAQIAGINIHRGNGQEYLPALRSPVFTGAGACGELLTTEDGIPLRAAGFCNINELFEAHSEVARRIEVLKGPGSVFYGANAIHGVINVITPDTTRGDGFARAELGSFGYQRYALQAGQDWGDSGIGMATSVTRDSGYRDDESVAQEKVSVRYRLQGNNWESMTGLAYTNLDQDTAGFITGFEAYKDADIAQSNANPEAFRKNRAWRLWSRNTFALSDGSQVIVTPYLRDQSMDFLQHFLPGQPLEENAQRSAGLQTVWHSVSGKPVRFSVGLDAEYAKGELIQSQPRPTQGSPFLVETVPQGLHYDYEVKATQVAPFINLQWQKSDWLVNIGARYERMAYDYTNNMVSGRTREDGSECGFGGCRYNRPESGKNQFNNLSPSVGVTYTVNENLTLFSNIARGYRAPQATELYRLQRGQQITDLEAVDALSREIGLKGHYKQASFVAALYIMDKDNVIFRDSDFFNVSDGKTQHKGLEVEAQWRFAEQWQAAIAYTHGQHTYEYDRVINSVNINGNDIDTAPRNLANIRLSYFPAASAQVALEWHSVSAYFTDPENVNEYQGHDLLNLRALWRLSSHIQVSARVINLTNEAYAERADFTGFSGDRYFPGKPRTFFIGFAYDW</sequence>
<dbReference type="InterPro" id="IPR039426">
    <property type="entry name" value="TonB-dep_rcpt-like"/>
</dbReference>
<evidence type="ECO:0000259" key="15">
    <source>
        <dbReference type="Pfam" id="PF00593"/>
    </source>
</evidence>
<evidence type="ECO:0000256" key="5">
    <source>
        <dbReference type="ARBA" id="ARBA00022692"/>
    </source>
</evidence>
<evidence type="ECO:0000256" key="1">
    <source>
        <dbReference type="ARBA" id="ARBA00004571"/>
    </source>
</evidence>
<evidence type="ECO:0000256" key="11">
    <source>
        <dbReference type="ARBA" id="ARBA00023237"/>
    </source>
</evidence>
<feature type="domain" description="TonB-dependent receptor plug" evidence="16">
    <location>
        <begin position="44"/>
        <end position="154"/>
    </location>
</feature>
<evidence type="ECO:0000313" key="17">
    <source>
        <dbReference type="EMBL" id="RPJ68596.1"/>
    </source>
</evidence>
<dbReference type="GO" id="GO:0009279">
    <property type="term" value="C:cell outer membrane"/>
    <property type="evidence" value="ECO:0007669"/>
    <property type="project" value="UniProtKB-SubCell"/>
</dbReference>
<name>A0A3N5Y5W4_9ALTE</name>
<dbReference type="InterPro" id="IPR037066">
    <property type="entry name" value="Plug_dom_sf"/>
</dbReference>
<evidence type="ECO:0000256" key="14">
    <source>
        <dbReference type="SAM" id="SignalP"/>
    </source>
</evidence>
<dbReference type="Proteomes" id="UP000275281">
    <property type="component" value="Unassembled WGS sequence"/>
</dbReference>
<comment type="caution">
    <text evidence="17">The sequence shown here is derived from an EMBL/GenBank/DDBJ whole genome shotgun (WGS) entry which is preliminary data.</text>
</comment>
<dbReference type="Gene3D" id="2.40.170.20">
    <property type="entry name" value="TonB-dependent receptor, beta-barrel domain"/>
    <property type="match status" value="1"/>
</dbReference>
<dbReference type="OrthoDB" id="9760620at2"/>
<dbReference type="InterPro" id="IPR036942">
    <property type="entry name" value="Beta-barrel_TonB_sf"/>
</dbReference>
<keyword evidence="4" id="KW-0410">Iron transport</keyword>
<feature type="signal peptide" evidence="14">
    <location>
        <begin position="1"/>
        <end position="24"/>
    </location>
</feature>
<feature type="chain" id="PRO_5018130610" evidence="14">
    <location>
        <begin position="25"/>
        <end position="689"/>
    </location>
</feature>
<dbReference type="PANTHER" id="PTHR32552">
    <property type="entry name" value="FERRICHROME IRON RECEPTOR-RELATED"/>
    <property type="match status" value="1"/>
</dbReference>
<dbReference type="PROSITE" id="PS52016">
    <property type="entry name" value="TONB_DEPENDENT_REC_3"/>
    <property type="match status" value="1"/>
</dbReference>